<gene>
    <name evidence="1" type="ORF">DdX_08996</name>
</gene>
<dbReference type="Proteomes" id="UP001201812">
    <property type="component" value="Unassembled WGS sequence"/>
</dbReference>
<evidence type="ECO:0000313" key="1">
    <source>
        <dbReference type="EMBL" id="KAI1713481.1"/>
    </source>
</evidence>
<keyword evidence="2" id="KW-1185">Reference proteome</keyword>
<proteinExistence type="predicted"/>
<dbReference type="EMBL" id="JAKKPZ010000015">
    <property type="protein sequence ID" value="KAI1713481.1"/>
    <property type="molecule type" value="Genomic_DNA"/>
</dbReference>
<evidence type="ECO:0000313" key="2">
    <source>
        <dbReference type="Proteomes" id="UP001201812"/>
    </source>
</evidence>
<dbReference type="AlphaFoldDB" id="A0AAD4N1N8"/>
<name>A0AAD4N1N8_9BILA</name>
<protein>
    <submittedName>
        <fullName evidence="1">Uncharacterized protein</fullName>
    </submittedName>
</protein>
<accession>A0AAD4N1N8</accession>
<comment type="caution">
    <text evidence="1">The sequence shown here is derived from an EMBL/GenBank/DDBJ whole genome shotgun (WGS) entry which is preliminary data.</text>
</comment>
<sequence>MALSEYRLSRTRSAAIVRSSSIDSRPTVLLTRTYSVPDVSAYIRASNRYKPQWPSYSTYSWRYGYGWPYRYYRDYSLYDDYWYDRYTYFSPLYYSSLFPRRYYHSDYLPNPYYSSYASNYWTRYKGYLYDYDTPYYYRRYVSPYYDSYLSSIYNPYRSYLLSSMNDSLINGLELYRKGIINFSVLNHSWLSANYWDKSFKDMGLLYYSAWDKKPVASLQQHYSNRAKQYITNWSETQSTA</sequence>
<reference evidence="1" key="1">
    <citation type="submission" date="2022-01" db="EMBL/GenBank/DDBJ databases">
        <title>Genome Sequence Resource for Two Populations of Ditylenchus destructor, the Migratory Endoparasitic Phytonematode.</title>
        <authorList>
            <person name="Zhang H."/>
            <person name="Lin R."/>
            <person name="Xie B."/>
        </authorList>
    </citation>
    <scope>NUCLEOTIDE SEQUENCE</scope>
    <source>
        <strain evidence="1">BazhouSP</strain>
    </source>
</reference>
<organism evidence="1 2">
    <name type="scientific">Ditylenchus destructor</name>
    <dbReference type="NCBI Taxonomy" id="166010"/>
    <lineage>
        <taxon>Eukaryota</taxon>
        <taxon>Metazoa</taxon>
        <taxon>Ecdysozoa</taxon>
        <taxon>Nematoda</taxon>
        <taxon>Chromadorea</taxon>
        <taxon>Rhabditida</taxon>
        <taxon>Tylenchina</taxon>
        <taxon>Tylenchomorpha</taxon>
        <taxon>Sphaerularioidea</taxon>
        <taxon>Anguinidae</taxon>
        <taxon>Anguininae</taxon>
        <taxon>Ditylenchus</taxon>
    </lineage>
</organism>